<dbReference type="SMART" id="SM01388">
    <property type="entry name" value="Mob1_phocein"/>
    <property type="match status" value="1"/>
</dbReference>
<dbReference type="RefSeq" id="XP_044568514.1">
    <property type="nucleotide sequence ID" value="XM_044711491.1"/>
</dbReference>
<dbReference type="EMBL" id="VFQX01000004">
    <property type="protein sequence ID" value="KAF0983801.1"/>
    <property type="molecule type" value="Genomic_DNA"/>
</dbReference>
<proteinExistence type="predicted"/>
<gene>
    <name evidence="2" type="ORF">FDP41_007716</name>
</gene>
<dbReference type="AlphaFoldDB" id="A0A6A5C9F7"/>
<dbReference type="Gene3D" id="1.20.140.30">
    <property type="entry name" value="MOB kinase activator"/>
    <property type="match status" value="1"/>
</dbReference>
<dbReference type="OrthoDB" id="8170117at2759"/>
<comment type="caution">
    <text evidence="2">The sequence shown here is derived from an EMBL/GenBank/DDBJ whole genome shotgun (WGS) entry which is preliminary data.</text>
</comment>
<dbReference type="PANTHER" id="PTHR22599">
    <property type="entry name" value="MPS ONE BINDER KINASE ACTIVATOR-LIKE MOB"/>
    <property type="match status" value="1"/>
</dbReference>
<dbReference type="VEuPathDB" id="AmoebaDB:FDP41_007716"/>
<name>A0A6A5C9F7_NAEFO</name>
<dbReference type="VEuPathDB" id="AmoebaDB:NfTy_006340"/>
<feature type="region of interest" description="Disordered" evidence="1">
    <location>
        <begin position="217"/>
        <end position="246"/>
    </location>
</feature>
<protein>
    <submittedName>
        <fullName evidence="2">Uncharacterized protein</fullName>
    </submittedName>
</protein>
<dbReference type="VEuPathDB" id="AmoebaDB:NF0016800"/>
<dbReference type="InterPro" id="IPR036703">
    <property type="entry name" value="MOB_kinase_act_sf"/>
</dbReference>
<dbReference type="SUPFAM" id="SSF101152">
    <property type="entry name" value="Mob1/phocein"/>
    <property type="match status" value="1"/>
</dbReference>
<keyword evidence="3" id="KW-1185">Reference proteome</keyword>
<evidence type="ECO:0000256" key="1">
    <source>
        <dbReference type="SAM" id="MobiDB-lite"/>
    </source>
</evidence>
<evidence type="ECO:0000313" key="3">
    <source>
        <dbReference type="Proteomes" id="UP000444721"/>
    </source>
</evidence>
<reference evidence="2 3" key="1">
    <citation type="journal article" date="2019" name="Sci. Rep.">
        <title>Nanopore sequencing improves the draft genome of the human pathogenic amoeba Naegleria fowleri.</title>
        <authorList>
            <person name="Liechti N."/>
            <person name="Schurch N."/>
            <person name="Bruggmann R."/>
            <person name="Wittwer M."/>
        </authorList>
    </citation>
    <scope>NUCLEOTIDE SEQUENCE [LARGE SCALE GENOMIC DNA]</scope>
    <source>
        <strain evidence="2 3">ATCC 30894</strain>
    </source>
</reference>
<dbReference type="Proteomes" id="UP000444721">
    <property type="component" value="Unassembled WGS sequence"/>
</dbReference>
<accession>A0A6A5C9F7</accession>
<feature type="compositionally biased region" description="Low complexity" evidence="1">
    <location>
        <begin position="217"/>
        <end position="236"/>
    </location>
</feature>
<dbReference type="OMA" id="AEHCSET"/>
<sequence>MSNIVENLKQALNPNKTFRPKHKFIKGSSQHTLHKYKKETLGSGDLTAAVKLPEDENLNEWLAINTVDFYNTTNLLYGSLGEYCTRDLCPVMCAGDKYEYQWMDGKDYKKATKVSAPDYVSLLMDWICQLVNDENAFPSDPNKFPKSFLTIVKTIFKRMFRVYAHMYYNHYKDAKQLNLDRHLNTAFKHFMCFVNEFDLIDKKELEPLKGVIADLLGKSSSGVDSSSDTSLSAMGDGNATSPSSDQ</sequence>
<evidence type="ECO:0000313" key="2">
    <source>
        <dbReference type="EMBL" id="KAF0983801.1"/>
    </source>
</evidence>
<dbReference type="Pfam" id="PF03637">
    <property type="entry name" value="Mob1_phocein"/>
    <property type="match status" value="1"/>
</dbReference>
<dbReference type="InterPro" id="IPR005301">
    <property type="entry name" value="MOB_kinase_act_fam"/>
</dbReference>
<dbReference type="GeneID" id="68114934"/>
<organism evidence="2 3">
    <name type="scientific">Naegleria fowleri</name>
    <name type="common">Brain eating amoeba</name>
    <dbReference type="NCBI Taxonomy" id="5763"/>
    <lineage>
        <taxon>Eukaryota</taxon>
        <taxon>Discoba</taxon>
        <taxon>Heterolobosea</taxon>
        <taxon>Tetramitia</taxon>
        <taxon>Eutetramitia</taxon>
        <taxon>Vahlkampfiidae</taxon>
        <taxon>Naegleria</taxon>
    </lineage>
</organism>